<protein>
    <submittedName>
        <fullName evidence="1">Uncharacterized protein</fullName>
    </submittedName>
</protein>
<dbReference type="GO" id="GO:0006281">
    <property type="term" value="P:DNA repair"/>
    <property type="evidence" value="ECO:0007669"/>
    <property type="project" value="InterPro"/>
</dbReference>
<dbReference type="GO" id="GO:0000287">
    <property type="term" value="F:magnesium ion binding"/>
    <property type="evidence" value="ECO:0007669"/>
    <property type="project" value="InterPro"/>
</dbReference>
<reference evidence="1" key="1">
    <citation type="journal article" date="2016" name="Front. Microbiol.">
        <title>Genome Sequence of the Piezophilic, Mesophilic Sulfate-Reducing Bacterium Desulfovibrio indicus J2T.</title>
        <authorList>
            <person name="Cao J."/>
            <person name="Maignien L."/>
            <person name="Shao Z."/>
            <person name="Alain K."/>
            <person name="Jebbar M."/>
        </authorList>
    </citation>
    <scope>NUCLEOTIDE SEQUENCE</scope>
    <source>
        <strain evidence="1">JCM 32048</strain>
    </source>
</reference>
<proteinExistence type="predicted"/>
<dbReference type="AlphaFoldDB" id="A0AA37H8D6"/>
<dbReference type="GO" id="GO:0006310">
    <property type="term" value="P:DNA recombination"/>
    <property type="evidence" value="ECO:0007669"/>
    <property type="project" value="InterPro"/>
</dbReference>
<dbReference type="InterPro" id="IPR008822">
    <property type="entry name" value="Endonuclease_RusA-like"/>
</dbReference>
<dbReference type="SUPFAM" id="SSF103084">
    <property type="entry name" value="Holliday junction resolvase RusA"/>
    <property type="match status" value="1"/>
</dbReference>
<gene>
    <name evidence="1" type="ORF">MPEAHAMD_1463</name>
</gene>
<accession>A0AA37H8D6</accession>
<name>A0AA37H8D6_9HYPH</name>
<dbReference type="EMBL" id="BPQJ01000005">
    <property type="protein sequence ID" value="GJD61323.1"/>
    <property type="molecule type" value="Genomic_DNA"/>
</dbReference>
<organism evidence="1 2">
    <name type="scientific">Methylobacterium frigidaeris</name>
    <dbReference type="NCBI Taxonomy" id="2038277"/>
    <lineage>
        <taxon>Bacteria</taxon>
        <taxon>Pseudomonadati</taxon>
        <taxon>Pseudomonadota</taxon>
        <taxon>Alphaproteobacteria</taxon>
        <taxon>Hyphomicrobiales</taxon>
        <taxon>Methylobacteriaceae</taxon>
        <taxon>Methylobacterium</taxon>
    </lineage>
</organism>
<dbReference type="Pfam" id="PF05866">
    <property type="entry name" value="RusA"/>
    <property type="match status" value="1"/>
</dbReference>
<reference evidence="1" key="2">
    <citation type="submission" date="2021-08" db="EMBL/GenBank/DDBJ databases">
        <authorList>
            <person name="Tani A."/>
            <person name="Ola A."/>
            <person name="Ogura Y."/>
            <person name="Katsura K."/>
            <person name="Hayashi T."/>
        </authorList>
    </citation>
    <scope>NUCLEOTIDE SEQUENCE</scope>
    <source>
        <strain evidence="1">JCM 32048</strain>
    </source>
</reference>
<comment type="caution">
    <text evidence="1">The sequence shown here is derived from an EMBL/GenBank/DDBJ whole genome shotgun (WGS) entry which is preliminary data.</text>
</comment>
<evidence type="ECO:0000313" key="2">
    <source>
        <dbReference type="Proteomes" id="UP001055286"/>
    </source>
</evidence>
<dbReference type="Proteomes" id="UP001055286">
    <property type="component" value="Unassembled WGS sequence"/>
</dbReference>
<dbReference type="InterPro" id="IPR036614">
    <property type="entry name" value="RusA-like_sf"/>
</dbReference>
<evidence type="ECO:0000313" key="1">
    <source>
        <dbReference type="EMBL" id="GJD61323.1"/>
    </source>
</evidence>
<keyword evidence="2" id="KW-1185">Reference proteome</keyword>
<sequence length="112" mass="12740">METIKRAARKRIDVTYELGFVDNGQFCLTISYVPDAPTMGDIDNIVKPIMDALIHLAYNDDRLVERVVAQKLEPGVDWDFVQPSDQLSDALLVAWPVVYVRIDDDPTCWRTA</sequence>
<dbReference type="Gene3D" id="3.30.1330.70">
    <property type="entry name" value="Holliday junction resolvase RusA"/>
    <property type="match status" value="1"/>
</dbReference>